<dbReference type="EMBL" id="BAAABM010000003">
    <property type="protein sequence ID" value="GAA0315447.1"/>
    <property type="molecule type" value="Genomic_DNA"/>
</dbReference>
<evidence type="ECO:0000256" key="8">
    <source>
        <dbReference type="ARBA" id="ARBA00048090"/>
    </source>
</evidence>
<keyword evidence="4 9" id="KW-0808">Transferase</keyword>
<proteinExistence type="inferred from homology"/>
<keyword evidence="11" id="KW-1185">Reference proteome</keyword>
<accession>A0ABP3FDH6</accession>
<dbReference type="PANTHER" id="PTHR43442">
    <property type="entry name" value="GLUCONOKINASE-RELATED"/>
    <property type="match status" value="1"/>
</dbReference>
<keyword evidence="6 9" id="KW-0418">Kinase</keyword>
<dbReference type="Gene3D" id="3.40.50.300">
    <property type="entry name" value="P-loop containing nucleotide triphosphate hydrolases"/>
    <property type="match status" value="1"/>
</dbReference>
<sequence>MGVSGSGKTTIGAMLAGRLGWKYAEADDFHPPANVEKMHAGTPLTDEDRWPWLRAIGAWMHEQTGPAVVTCSALKRRYRDVLRESRPDLRLVYLDGSKELIGARLAARHGHFFPKQLLNSQFADLEPPAPDEGALGISIDQPIEAIVEEIHRRLGLPDGPGRQ</sequence>
<evidence type="ECO:0000313" key="10">
    <source>
        <dbReference type="EMBL" id="GAA0315447.1"/>
    </source>
</evidence>
<dbReference type="CDD" id="cd02021">
    <property type="entry name" value="GntK"/>
    <property type="match status" value="1"/>
</dbReference>
<gene>
    <name evidence="10" type="ORF">GCM10010151_01840</name>
</gene>
<dbReference type="EC" id="2.7.1.12" evidence="3 9"/>
<dbReference type="InterPro" id="IPR031322">
    <property type="entry name" value="Shikimate/glucono_kinase"/>
</dbReference>
<dbReference type="InterPro" id="IPR027417">
    <property type="entry name" value="P-loop_NTPase"/>
</dbReference>
<evidence type="ECO:0000256" key="3">
    <source>
        <dbReference type="ARBA" id="ARBA00012054"/>
    </source>
</evidence>
<comment type="caution">
    <text evidence="10">The sequence shown here is derived from an EMBL/GenBank/DDBJ whole genome shotgun (WGS) entry which is preliminary data.</text>
</comment>
<protein>
    <recommendedName>
        <fullName evidence="3 9">Gluconokinase</fullName>
        <ecNumber evidence="3 9">2.7.1.12</ecNumber>
    </recommendedName>
</protein>
<dbReference type="InterPro" id="IPR006001">
    <property type="entry name" value="Therm_gnt_kin"/>
</dbReference>
<comment type="similarity">
    <text evidence="2 9">Belongs to the gluconokinase GntK/GntV family.</text>
</comment>
<evidence type="ECO:0000256" key="6">
    <source>
        <dbReference type="ARBA" id="ARBA00022777"/>
    </source>
</evidence>
<dbReference type="Proteomes" id="UP001501822">
    <property type="component" value="Unassembled WGS sequence"/>
</dbReference>
<dbReference type="PANTHER" id="PTHR43442:SF3">
    <property type="entry name" value="GLUCONOKINASE-RELATED"/>
    <property type="match status" value="1"/>
</dbReference>
<evidence type="ECO:0000256" key="7">
    <source>
        <dbReference type="ARBA" id="ARBA00022840"/>
    </source>
</evidence>
<organism evidence="10 11">
    <name type="scientific">Actinoallomurus spadix</name>
    <dbReference type="NCBI Taxonomy" id="79912"/>
    <lineage>
        <taxon>Bacteria</taxon>
        <taxon>Bacillati</taxon>
        <taxon>Actinomycetota</taxon>
        <taxon>Actinomycetes</taxon>
        <taxon>Streptosporangiales</taxon>
        <taxon>Thermomonosporaceae</taxon>
        <taxon>Actinoallomurus</taxon>
    </lineage>
</organism>
<evidence type="ECO:0000256" key="5">
    <source>
        <dbReference type="ARBA" id="ARBA00022741"/>
    </source>
</evidence>
<keyword evidence="5 9" id="KW-0547">Nucleotide-binding</keyword>
<comment type="catalytic activity">
    <reaction evidence="8 9">
        <text>D-gluconate + ATP = 6-phospho-D-gluconate + ADP + H(+)</text>
        <dbReference type="Rhea" id="RHEA:19433"/>
        <dbReference type="ChEBI" id="CHEBI:15378"/>
        <dbReference type="ChEBI" id="CHEBI:18391"/>
        <dbReference type="ChEBI" id="CHEBI:30616"/>
        <dbReference type="ChEBI" id="CHEBI:58759"/>
        <dbReference type="ChEBI" id="CHEBI:456216"/>
        <dbReference type="EC" id="2.7.1.12"/>
    </reaction>
</comment>
<dbReference type="NCBIfam" id="TIGR01313">
    <property type="entry name" value="therm_gnt_kin"/>
    <property type="match status" value="1"/>
</dbReference>
<evidence type="ECO:0000256" key="1">
    <source>
        <dbReference type="ARBA" id="ARBA00004761"/>
    </source>
</evidence>
<evidence type="ECO:0000256" key="4">
    <source>
        <dbReference type="ARBA" id="ARBA00022679"/>
    </source>
</evidence>
<dbReference type="SUPFAM" id="SSF52540">
    <property type="entry name" value="P-loop containing nucleoside triphosphate hydrolases"/>
    <property type="match status" value="1"/>
</dbReference>
<evidence type="ECO:0000256" key="9">
    <source>
        <dbReference type="RuleBase" id="RU363066"/>
    </source>
</evidence>
<dbReference type="Pfam" id="PF01202">
    <property type="entry name" value="SKI"/>
    <property type="match status" value="1"/>
</dbReference>
<keyword evidence="7 9" id="KW-0067">ATP-binding</keyword>
<evidence type="ECO:0000256" key="2">
    <source>
        <dbReference type="ARBA" id="ARBA00008420"/>
    </source>
</evidence>
<name>A0ABP3FDH6_9ACTN</name>
<comment type="pathway">
    <text evidence="1">Carbohydrate acid metabolism.</text>
</comment>
<evidence type="ECO:0000313" key="11">
    <source>
        <dbReference type="Proteomes" id="UP001501822"/>
    </source>
</evidence>
<reference evidence="11" key="1">
    <citation type="journal article" date="2019" name="Int. J. Syst. Evol. Microbiol.">
        <title>The Global Catalogue of Microorganisms (GCM) 10K type strain sequencing project: providing services to taxonomists for standard genome sequencing and annotation.</title>
        <authorList>
            <consortium name="The Broad Institute Genomics Platform"/>
            <consortium name="The Broad Institute Genome Sequencing Center for Infectious Disease"/>
            <person name="Wu L."/>
            <person name="Ma J."/>
        </authorList>
    </citation>
    <scope>NUCLEOTIDE SEQUENCE [LARGE SCALE GENOMIC DNA]</scope>
    <source>
        <strain evidence="11">JCM 3146</strain>
    </source>
</reference>